<sequence>VLRAYLVFIFTSYKWMVPVPFIKVKVEEKLSRRTATHEPPLNCAWSTVATASSHKAHEISNGRQHGSHGYLFSSRLAASTKGRVPVVPYSADAITEYNSIKTRSSKANHSIDPTAQSSPINRATAFPKTYASPVGVTLRPQAQCHERSPSSIVCQPISKQTAPTILTTHMTNMEKIKEHEAFITQSPLSQVSQIFKPSVELRYAALDAQRSRSDILHSALCNIISKNYHSRRVQNAAMLFLEIGGFSPRILANEMKHYKKNQSSINPNAARLTCNVEESVTSLSCSTFSEIAPVHVIRELSAPVFSETDNTDTVLDGPAFKDVKRLSHVWPNKAQPKPSVTCVATEKASLTRLQSDRLLQSSSTGCLLSRKRHVEYRLLDAALPPPKDLSSSESELSSSSDLDLNFDSLVQKRRELFSRSFSLPKKGPSINKQPLLKLESMTAKTLPASFVSPSRKVTSDYKSQPLNLVCEEHELRQVAKDAKLRKARSFGEFSTSRRRKSKVTHFIPDFSCFKSSSSLSQSVSVISELNEYYSINEKLGHVEAIGRSVSTQCKAECSHTYLSNEEAQHMLTLLCGQYYADFKAVDTIRRYRGLRRIYHHNTYPYQIAEEGGHYNTQSNDYSLIEAILTHVQQPVSHSYGVSHSIISYCNASLHECRMGTLFETLSLARSFLYIVDFHLDMDTYFPQVLALMLQEHSQRAQPTFDLMNDPPCILSADNPVINKTEIPILKIRSLFVDLSNSGLMDRAATVLNDCVNKRFFDLYMLFTIQSFADSFSDINIWEVGLSWELAFKLCYRILFANEDSHPIISWTPYGDVSYLISLAVFTGRCADGIFNIIDCKESLLYTLILNYSIYEATYILLSTYKRYEDRHSPSISETSPSASSAHPGPPNWQTGSIFEIFTADLPIQFTEQYAETNSSIETHFTTFQWLIGLQITIDFRLFEALGLLIQNSHISILISNLRRLKFLLILLIHLLHGYVLSNIHTPGTQEYTDPQPVIVLESGKLSIKDPFLVTNLLYAIGSILGILLDKKLAQEQLKLSLLSSTAEKMNPETKEAIYDLTCLQSYCIRMLLLLLPYFLNDKELDLDSEVREYGLTCIYASPSQDLYGLVPPYILLHDIRHIYGRLDFILPPESLPAQHIILKHYCAGFLIRTIRSAISFNTISDLDSLSFMRNPLCLSIFWALRKQPFAAKYNLTHWYIDKFTQMTDRNFI</sequence>
<dbReference type="VEuPathDB" id="GiardiaDB:QR46_3281"/>
<dbReference type="Proteomes" id="UP000018320">
    <property type="component" value="Unassembled WGS sequence"/>
</dbReference>
<reference evidence="2" key="1">
    <citation type="submission" date="2012-02" db="EMBL/GenBank/DDBJ databases">
        <title>Genome sequencing of Giardia lamblia Genotypes A2 and B isolates (DH and GS) and comparative analysis with the genomes of Genotypes A1 and E (WB and Pig).</title>
        <authorList>
            <person name="Adam R."/>
            <person name="Dahlstrom E."/>
            <person name="Martens C."/>
            <person name="Bruno D."/>
            <person name="Barbian K."/>
            <person name="Porcella S.F."/>
            <person name="Nash T."/>
        </authorList>
    </citation>
    <scope>NUCLEOTIDE SEQUENCE</scope>
    <source>
        <strain evidence="2">DH</strain>
    </source>
</reference>
<name>V6THK7_GIAIN</name>
<organism evidence="1 2">
    <name type="scientific">Giardia intestinalis</name>
    <name type="common">Giardia lamblia</name>
    <dbReference type="NCBI Taxonomy" id="5741"/>
    <lineage>
        <taxon>Eukaryota</taxon>
        <taxon>Metamonada</taxon>
        <taxon>Diplomonadida</taxon>
        <taxon>Hexamitidae</taxon>
        <taxon>Giardiinae</taxon>
        <taxon>Giardia</taxon>
    </lineage>
</organism>
<gene>
    <name evidence="1" type="ORF">DHA2_152214</name>
</gene>
<dbReference type="AlphaFoldDB" id="V6THK7"/>
<protein>
    <submittedName>
        <fullName evidence="1">Uncharacterized protein</fullName>
    </submittedName>
</protein>
<dbReference type="VEuPathDB" id="GiardiaDB:GL50803_0015873"/>
<dbReference type="VEuPathDB" id="GiardiaDB:DHA2_152214"/>
<accession>V6THK7</accession>
<feature type="non-terminal residue" evidence="1">
    <location>
        <position position="1"/>
    </location>
</feature>
<evidence type="ECO:0000313" key="2">
    <source>
        <dbReference type="Proteomes" id="UP000018320"/>
    </source>
</evidence>
<proteinExistence type="predicted"/>
<dbReference type="VEuPathDB" id="GiardiaDB:GL50581_1421"/>
<reference evidence="1 2" key="2">
    <citation type="journal article" date="2013" name="Genome Biol. Evol.">
        <title>Genome sequencing of Giardia lamblia genotypes A2 and B isolates (DH and GS) and comparative analysis with the genomes of genotypes A1 and E (WB and Pig).</title>
        <authorList>
            <person name="Adam R.D."/>
            <person name="Dahlstrom E.W."/>
            <person name="Martens C.A."/>
            <person name="Bruno D.P."/>
            <person name="Barbian K.D."/>
            <person name="Ricklefs S.M."/>
            <person name="Hernandez M.M."/>
            <person name="Narla N.P."/>
            <person name="Patel R.B."/>
            <person name="Porcella S.F."/>
            <person name="Nash T.E."/>
        </authorList>
    </citation>
    <scope>NUCLEOTIDE SEQUENCE [LARGE SCALE GENOMIC DNA]</scope>
    <source>
        <strain evidence="1 2">DH</strain>
    </source>
</reference>
<dbReference type="EMBL" id="AHGT01000048">
    <property type="protein sequence ID" value="ESU36420.1"/>
    <property type="molecule type" value="Genomic_DNA"/>
</dbReference>
<evidence type="ECO:0000313" key="1">
    <source>
        <dbReference type="EMBL" id="ESU36420.1"/>
    </source>
</evidence>
<comment type="caution">
    <text evidence="1">The sequence shown here is derived from an EMBL/GenBank/DDBJ whole genome shotgun (WGS) entry which is preliminary data.</text>
</comment>